<dbReference type="Proteomes" id="UP000515909">
    <property type="component" value="Chromosome"/>
</dbReference>
<evidence type="ECO:0000313" key="3">
    <source>
        <dbReference type="EMBL" id="QNK40041.1"/>
    </source>
</evidence>
<dbReference type="Gene3D" id="1.10.10.2910">
    <property type="match status" value="1"/>
</dbReference>
<dbReference type="OrthoDB" id="9816277at2"/>
<proteinExistence type="predicted"/>
<protein>
    <submittedName>
        <fullName evidence="3">ImmA/IrrE family metallo-endopeptidase</fullName>
    </submittedName>
</protein>
<dbReference type="PANTHER" id="PTHR43236">
    <property type="entry name" value="ANTITOXIN HIGA1"/>
    <property type="match status" value="1"/>
</dbReference>
<dbReference type="RefSeq" id="WP_066647194.1">
    <property type="nucleotide sequence ID" value="NZ_CP060286.1"/>
</dbReference>
<reference evidence="2 4" key="1">
    <citation type="submission" date="2019-09" db="EMBL/GenBank/DDBJ databases">
        <title>Genome sequence of Clostridium sp. EA1.</title>
        <authorList>
            <person name="Poehlein A."/>
            <person name="Bengelsdorf F.R."/>
            <person name="Daniel R."/>
        </authorList>
    </citation>
    <scope>NUCLEOTIDE SEQUENCE [LARGE SCALE GENOMIC DNA]</scope>
    <source>
        <strain evidence="2 4">EA1</strain>
    </source>
</reference>
<feature type="domain" description="IrrE N-terminal-like" evidence="1">
    <location>
        <begin position="24"/>
        <end position="112"/>
    </location>
</feature>
<dbReference type="InterPro" id="IPR010359">
    <property type="entry name" value="IrrE_HExxH"/>
</dbReference>
<evidence type="ECO:0000313" key="5">
    <source>
        <dbReference type="Proteomes" id="UP000515909"/>
    </source>
</evidence>
<dbReference type="EMBL" id="VWXL01000110">
    <property type="protein sequence ID" value="MVB13103.1"/>
    <property type="molecule type" value="Genomic_DNA"/>
</dbReference>
<dbReference type="Proteomes" id="UP000469440">
    <property type="component" value="Unassembled WGS sequence"/>
</dbReference>
<evidence type="ECO:0000313" key="4">
    <source>
        <dbReference type="Proteomes" id="UP000469440"/>
    </source>
</evidence>
<sequence>MNEIEKLAHRITARFQSNSPFCLCDRMGVQVQRLDLPEQVRGFCFRTESGKPIIVLKETLSKTESGYCCAHELGHLLLHPGLNAQVIADLTNLCAPRYEREADFFAACLLIDPNFEEWSLTYNPLTQEQIALLSGLPRRVVGLRFEK</sequence>
<dbReference type="EMBL" id="CP060286">
    <property type="protein sequence ID" value="QNK40041.1"/>
    <property type="molecule type" value="Genomic_DNA"/>
</dbReference>
<dbReference type="InterPro" id="IPR052345">
    <property type="entry name" value="Rad_response_metalloprotease"/>
</dbReference>
<dbReference type="KEGG" id="cfem:HCR03_15230"/>
<reference evidence="3 5" key="2">
    <citation type="submission" date="2020-08" db="EMBL/GenBank/DDBJ databases">
        <title>The isolate Caproiciproducens sp. 7D4C2 produces n-caproate at mildly acidic conditions from hexoses: genome and rBOX comparison with related strains and chain-elongating bacteria.</title>
        <authorList>
            <person name="Esquivel-Elizondo S."/>
            <person name="Bagci C."/>
            <person name="Temovska M."/>
            <person name="Jeon B.S."/>
            <person name="Bessarab I."/>
            <person name="Williams R.B.H."/>
            <person name="Huson D.H."/>
            <person name="Angenent L.T."/>
        </authorList>
    </citation>
    <scope>NUCLEOTIDE SEQUENCE [LARGE SCALE GENOMIC DNA]</scope>
    <source>
        <strain evidence="3 5">7D4C2</strain>
    </source>
</reference>
<accession>A0A7G8T8V0</accession>
<evidence type="ECO:0000259" key="1">
    <source>
        <dbReference type="Pfam" id="PF06114"/>
    </source>
</evidence>
<organism evidence="2 4">
    <name type="scientific">Caproicibacter fermentans</name>
    <dbReference type="NCBI Taxonomy" id="2576756"/>
    <lineage>
        <taxon>Bacteria</taxon>
        <taxon>Bacillati</taxon>
        <taxon>Bacillota</taxon>
        <taxon>Clostridia</taxon>
        <taxon>Eubacteriales</taxon>
        <taxon>Acutalibacteraceae</taxon>
        <taxon>Caproicibacter</taxon>
    </lineage>
</organism>
<dbReference type="Pfam" id="PF06114">
    <property type="entry name" value="Peptidase_M78"/>
    <property type="match status" value="1"/>
</dbReference>
<gene>
    <name evidence="2" type="ORF">CAFE_38580</name>
    <name evidence="3" type="ORF">HCR03_15230</name>
</gene>
<dbReference type="AlphaFoldDB" id="A0A6N8I6G9"/>
<dbReference type="PANTHER" id="PTHR43236:SF1">
    <property type="entry name" value="BLL7220 PROTEIN"/>
    <property type="match status" value="1"/>
</dbReference>
<keyword evidence="4" id="KW-1185">Reference proteome</keyword>
<evidence type="ECO:0000313" key="2">
    <source>
        <dbReference type="EMBL" id="MVB13103.1"/>
    </source>
</evidence>
<name>A0A6N8I6G9_9FIRM</name>
<accession>A0A6N8I6G9</accession>